<evidence type="ECO:0000313" key="12">
    <source>
        <dbReference type="Proteomes" id="UP000190130"/>
    </source>
</evidence>
<comment type="subcellular location">
    <subcellularLocation>
        <location evidence="1 7">Cell membrane</location>
        <topology evidence="1 7">Multi-pass membrane protein</topology>
    </subcellularLocation>
</comment>
<dbReference type="CDD" id="cd06261">
    <property type="entry name" value="TM_PBP2"/>
    <property type="match status" value="1"/>
</dbReference>
<keyword evidence="3" id="KW-1003">Cell membrane</keyword>
<evidence type="ECO:0000256" key="2">
    <source>
        <dbReference type="ARBA" id="ARBA00022448"/>
    </source>
</evidence>
<keyword evidence="4 7" id="KW-0812">Transmembrane</keyword>
<evidence type="ECO:0000256" key="7">
    <source>
        <dbReference type="RuleBase" id="RU363032"/>
    </source>
</evidence>
<dbReference type="RefSeq" id="WP_055730516.1">
    <property type="nucleotide sequence ID" value="NZ_FUYX01000002.1"/>
</dbReference>
<dbReference type="Proteomes" id="UP000190130">
    <property type="component" value="Unassembled WGS sequence"/>
</dbReference>
<dbReference type="InterPro" id="IPR000515">
    <property type="entry name" value="MetI-like"/>
</dbReference>
<accession>A0A0Q3HZQ5</accession>
<name>A0A0Q3HZQ5_9HYPH</name>
<feature type="transmembrane region" description="Helical" evidence="7">
    <location>
        <begin position="88"/>
        <end position="109"/>
    </location>
</feature>
<gene>
    <name evidence="9" type="ORF">ARD30_23070</name>
    <name evidence="10" type="ORF">SAMN05660750_00903</name>
</gene>
<evidence type="ECO:0000256" key="4">
    <source>
        <dbReference type="ARBA" id="ARBA00022692"/>
    </source>
</evidence>
<dbReference type="GO" id="GO:0055085">
    <property type="term" value="P:transmembrane transport"/>
    <property type="evidence" value="ECO:0007669"/>
    <property type="project" value="InterPro"/>
</dbReference>
<dbReference type="InterPro" id="IPR051393">
    <property type="entry name" value="ABC_transporter_permease"/>
</dbReference>
<dbReference type="PANTHER" id="PTHR30193">
    <property type="entry name" value="ABC TRANSPORTER PERMEASE PROTEIN"/>
    <property type="match status" value="1"/>
</dbReference>
<evidence type="ECO:0000313" key="9">
    <source>
        <dbReference type="EMBL" id="KQK28216.1"/>
    </source>
</evidence>
<dbReference type="InterPro" id="IPR035906">
    <property type="entry name" value="MetI-like_sf"/>
</dbReference>
<dbReference type="Pfam" id="PF00528">
    <property type="entry name" value="BPD_transp_1"/>
    <property type="match status" value="1"/>
</dbReference>
<dbReference type="Gene3D" id="1.10.3720.10">
    <property type="entry name" value="MetI-like"/>
    <property type="match status" value="1"/>
</dbReference>
<evidence type="ECO:0000256" key="3">
    <source>
        <dbReference type="ARBA" id="ARBA00022475"/>
    </source>
</evidence>
<keyword evidence="2 7" id="KW-0813">Transport</keyword>
<dbReference type="PANTHER" id="PTHR30193:SF37">
    <property type="entry name" value="INNER MEMBRANE ABC TRANSPORTER PERMEASE PROTEIN YCJO"/>
    <property type="match status" value="1"/>
</dbReference>
<organism evidence="9 11">
    <name type="scientific">Bosea thiooxidans</name>
    <dbReference type="NCBI Taxonomy" id="53254"/>
    <lineage>
        <taxon>Bacteria</taxon>
        <taxon>Pseudomonadati</taxon>
        <taxon>Pseudomonadota</taxon>
        <taxon>Alphaproteobacteria</taxon>
        <taxon>Hyphomicrobiales</taxon>
        <taxon>Boseaceae</taxon>
        <taxon>Bosea</taxon>
    </lineage>
</organism>
<dbReference type="EMBL" id="FUYX01000002">
    <property type="protein sequence ID" value="SKB48184.1"/>
    <property type="molecule type" value="Genomic_DNA"/>
</dbReference>
<dbReference type="OrthoDB" id="7939379at2"/>
<evidence type="ECO:0000313" key="11">
    <source>
        <dbReference type="Proteomes" id="UP000051562"/>
    </source>
</evidence>
<keyword evidence="11" id="KW-1185">Reference proteome</keyword>
<dbReference type="SUPFAM" id="SSF161098">
    <property type="entry name" value="MetI-like"/>
    <property type="match status" value="1"/>
</dbReference>
<keyword evidence="10" id="KW-0762">Sugar transport</keyword>
<reference evidence="10 12" key="2">
    <citation type="submission" date="2017-02" db="EMBL/GenBank/DDBJ databases">
        <authorList>
            <person name="Peterson S.W."/>
        </authorList>
    </citation>
    <scope>NUCLEOTIDE SEQUENCE [LARGE SCALE GENOMIC DNA]</scope>
    <source>
        <strain evidence="10 12">DSM 9653</strain>
    </source>
</reference>
<dbReference type="EMBL" id="LMAR01000080">
    <property type="protein sequence ID" value="KQK28216.1"/>
    <property type="molecule type" value="Genomic_DNA"/>
</dbReference>
<feature type="transmembrane region" description="Helical" evidence="7">
    <location>
        <begin position="170"/>
        <end position="197"/>
    </location>
</feature>
<comment type="similarity">
    <text evidence="7">Belongs to the binding-protein-dependent transport system permease family.</text>
</comment>
<feature type="transmembrane region" description="Helical" evidence="7">
    <location>
        <begin position="26"/>
        <end position="53"/>
    </location>
</feature>
<keyword evidence="6 7" id="KW-0472">Membrane</keyword>
<evidence type="ECO:0000256" key="6">
    <source>
        <dbReference type="ARBA" id="ARBA00023136"/>
    </source>
</evidence>
<dbReference type="Proteomes" id="UP000051562">
    <property type="component" value="Unassembled WGS sequence"/>
</dbReference>
<sequence length="307" mass="33630">MTLALSAPAGFAPVARRRLWIERITGLGFALPAFVLLLLTILLPLAVLLWLSLTNYEFGGVDMDWVGFANFGKALADPIIRRSLVNTLLYVAIVVPGGVLGALMIAVLVHRRTRSRSLYEVIYFLPVTSTLIAMATVWQFLLHPSLGPVNGVLKWLGFAPVAFLSEPSTALATLAVIGIWQLIGFNMILFLAGLTAIPRDLYEAADIDGCSSGIDRFLTITWPLLGPTTMFVLVTTMITAFKIFDTVAVMTRGGPVGSTEVLLYNIYLEGFQYFHTGYAAALTFIFLAFILVFSAVQTFALDRKVHY</sequence>
<dbReference type="AlphaFoldDB" id="A0A0Q3HZQ5"/>
<feature type="transmembrane region" description="Helical" evidence="7">
    <location>
        <begin position="121"/>
        <end position="141"/>
    </location>
</feature>
<protein>
    <submittedName>
        <fullName evidence="9">ABC transporter permease</fullName>
    </submittedName>
    <submittedName>
        <fullName evidence="10">Multiple sugar transport system permease protein</fullName>
    </submittedName>
</protein>
<evidence type="ECO:0000313" key="10">
    <source>
        <dbReference type="EMBL" id="SKB48184.1"/>
    </source>
</evidence>
<reference evidence="9 11" key="1">
    <citation type="submission" date="2015-10" db="EMBL/GenBank/DDBJ databases">
        <title>Draft genome of Bosea thiooxidans.</title>
        <authorList>
            <person name="Wang X."/>
        </authorList>
    </citation>
    <scope>NUCLEOTIDE SEQUENCE [LARGE SCALE GENOMIC DNA]</scope>
    <source>
        <strain evidence="9 11">CGMCC 9174</strain>
    </source>
</reference>
<feature type="transmembrane region" description="Helical" evidence="7">
    <location>
        <begin position="217"/>
        <end position="241"/>
    </location>
</feature>
<keyword evidence="5 7" id="KW-1133">Transmembrane helix</keyword>
<dbReference type="STRING" id="53254.SAMN05660750_00903"/>
<feature type="domain" description="ABC transmembrane type-1" evidence="8">
    <location>
        <begin position="84"/>
        <end position="297"/>
    </location>
</feature>
<feature type="transmembrane region" description="Helical" evidence="7">
    <location>
        <begin position="278"/>
        <end position="301"/>
    </location>
</feature>
<evidence type="ECO:0000256" key="1">
    <source>
        <dbReference type="ARBA" id="ARBA00004651"/>
    </source>
</evidence>
<dbReference type="PROSITE" id="PS50928">
    <property type="entry name" value="ABC_TM1"/>
    <property type="match status" value="1"/>
</dbReference>
<dbReference type="GO" id="GO:0005886">
    <property type="term" value="C:plasma membrane"/>
    <property type="evidence" value="ECO:0007669"/>
    <property type="project" value="UniProtKB-SubCell"/>
</dbReference>
<proteinExistence type="inferred from homology"/>
<evidence type="ECO:0000256" key="5">
    <source>
        <dbReference type="ARBA" id="ARBA00022989"/>
    </source>
</evidence>
<evidence type="ECO:0000259" key="8">
    <source>
        <dbReference type="PROSITE" id="PS50928"/>
    </source>
</evidence>